<feature type="domain" description="Antitoxin Xre/MbcA/ParS-like toxin-binding" evidence="1">
    <location>
        <begin position="77"/>
        <end position="112"/>
    </location>
</feature>
<evidence type="ECO:0000259" key="1">
    <source>
        <dbReference type="Pfam" id="PF09722"/>
    </source>
</evidence>
<sequence length="122" mass="13629">MALTQAIVNLLDHWGANAEGQVSILALPAGTRAGAMRQFRKNTPFPDDQKVLERIEHLLGIADALRTAHPRNANMDAIWMNRPNRQFDQRTPLAVMIEDGLDGVVMVRAHLDCAYDWRTSAP</sequence>
<protein>
    <recommendedName>
        <fullName evidence="1">Antitoxin Xre/MbcA/ParS-like toxin-binding domain-containing protein</fullName>
    </recommendedName>
</protein>
<dbReference type="AlphaFoldDB" id="A0A1F6UJJ2"/>
<dbReference type="EMBL" id="MFSV01000131">
    <property type="protein sequence ID" value="OGI57546.1"/>
    <property type="molecule type" value="Genomic_DNA"/>
</dbReference>
<dbReference type="Proteomes" id="UP000177950">
    <property type="component" value="Unassembled WGS sequence"/>
</dbReference>
<dbReference type="InterPro" id="IPR024467">
    <property type="entry name" value="Xre/MbcA/ParS-like_toxin-bd"/>
</dbReference>
<organism evidence="2 3">
    <name type="scientific">Candidatus Muproteobacteria bacterium RBG_19FT_COMBO_61_10</name>
    <dbReference type="NCBI Taxonomy" id="1817761"/>
    <lineage>
        <taxon>Bacteria</taxon>
        <taxon>Pseudomonadati</taxon>
        <taxon>Pseudomonadota</taxon>
        <taxon>Candidatus Muproteobacteria</taxon>
    </lineage>
</organism>
<name>A0A1F6UJJ2_9PROT</name>
<proteinExistence type="predicted"/>
<evidence type="ECO:0000313" key="2">
    <source>
        <dbReference type="EMBL" id="OGI57546.1"/>
    </source>
</evidence>
<gene>
    <name evidence="2" type="ORF">A2V58_00140</name>
</gene>
<reference evidence="2 3" key="1">
    <citation type="journal article" date="2016" name="Nat. Commun.">
        <title>Thousands of microbial genomes shed light on interconnected biogeochemical processes in an aquifer system.</title>
        <authorList>
            <person name="Anantharaman K."/>
            <person name="Brown C.T."/>
            <person name="Hug L.A."/>
            <person name="Sharon I."/>
            <person name="Castelle C.J."/>
            <person name="Probst A.J."/>
            <person name="Thomas B.C."/>
            <person name="Singh A."/>
            <person name="Wilkins M.J."/>
            <person name="Karaoz U."/>
            <person name="Brodie E.L."/>
            <person name="Williams K.H."/>
            <person name="Hubbard S.S."/>
            <person name="Banfield J.F."/>
        </authorList>
    </citation>
    <scope>NUCLEOTIDE SEQUENCE [LARGE SCALE GENOMIC DNA]</scope>
</reference>
<dbReference type="Pfam" id="PF09722">
    <property type="entry name" value="Xre_MbcA_ParS_C"/>
    <property type="match status" value="1"/>
</dbReference>
<accession>A0A1F6UJJ2</accession>
<comment type="caution">
    <text evidence="2">The sequence shown here is derived from an EMBL/GenBank/DDBJ whole genome shotgun (WGS) entry which is preliminary data.</text>
</comment>
<evidence type="ECO:0000313" key="3">
    <source>
        <dbReference type="Proteomes" id="UP000177950"/>
    </source>
</evidence>